<evidence type="ECO:0000313" key="2">
    <source>
        <dbReference type="EMBL" id="KRL14606.1"/>
    </source>
</evidence>
<evidence type="ECO:0000256" key="1">
    <source>
        <dbReference type="SAM" id="Phobius"/>
    </source>
</evidence>
<protein>
    <submittedName>
        <fullName evidence="2">Uncharacterized protein</fullName>
    </submittedName>
</protein>
<evidence type="ECO:0000313" key="3">
    <source>
        <dbReference type="Proteomes" id="UP000051330"/>
    </source>
</evidence>
<keyword evidence="1" id="KW-1133">Transmembrane helix</keyword>
<comment type="caution">
    <text evidence="2">The sequence shown here is derived from an EMBL/GenBank/DDBJ whole genome shotgun (WGS) entry which is preliminary data.</text>
</comment>
<reference evidence="2 3" key="1">
    <citation type="journal article" date="2015" name="Genome Announc.">
        <title>Expanding the biotechnology potential of lactobacilli through comparative genomics of 213 strains and associated genera.</title>
        <authorList>
            <person name="Sun Z."/>
            <person name="Harris H.M."/>
            <person name="McCann A."/>
            <person name="Guo C."/>
            <person name="Argimon S."/>
            <person name="Zhang W."/>
            <person name="Yang X."/>
            <person name="Jeffery I.B."/>
            <person name="Cooney J.C."/>
            <person name="Kagawa T.F."/>
            <person name="Liu W."/>
            <person name="Song Y."/>
            <person name="Salvetti E."/>
            <person name="Wrobel A."/>
            <person name="Rasinkangas P."/>
            <person name="Parkhill J."/>
            <person name="Rea M.C."/>
            <person name="O'Sullivan O."/>
            <person name="Ritari J."/>
            <person name="Douillard F.P."/>
            <person name="Paul Ross R."/>
            <person name="Yang R."/>
            <person name="Briner A.E."/>
            <person name="Felis G.E."/>
            <person name="de Vos W.M."/>
            <person name="Barrangou R."/>
            <person name="Klaenhammer T.R."/>
            <person name="Caufield P.W."/>
            <person name="Cui Y."/>
            <person name="Zhang H."/>
            <person name="O'Toole P.W."/>
        </authorList>
    </citation>
    <scope>NUCLEOTIDE SEQUENCE [LARGE SCALE GENOMIC DNA]</scope>
    <source>
        <strain evidence="2 3">DSM 12744</strain>
    </source>
</reference>
<dbReference type="AlphaFoldDB" id="A0A0R1N328"/>
<keyword evidence="3" id="KW-1185">Reference proteome</keyword>
<name>A0A0R1N328_9LACO</name>
<keyword evidence="1" id="KW-0472">Membrane</keyword>
<proteinExistence type="predicted"/>
<dbReference type="Proteomes" id="UP000051330">
    <property type="component" value="Unassembled WGS sequence"/>
</dbReference>
<dbReference type="EMBL" id="AZEC01000001">
    <property type="protein sequence ID" value="KRL14606.1"/>
    <property type="molecule type" value="Genomic_DNA"/>
</dbReference>
<organism evidence="2 3">
    <name type="scientific">Schleiferilactobacillus perolens DSM 12744</name>
    <dbReference type="NCBI Taxonomy" id="1423792"/>
    <lineage>
        <taxon>Bacteria</taxon>
        <taxon>Bacillati</taxon>
        <taxon>Bacillota</taxon>
        <taxon>Bacilli</taxon>
        <taxon>Lactobacillales</taxon>
        <taxon>Lactobacillaceae</taxon>
        <taxon>Schleiferilactobacillus</taxon>
    </lineage>
</organism>
<dbReference type="STRING" id="1423792.FD09_GL000259"/>
<dbReference type="PATRIC" id="fig|1423792.3.peg.263"/>
<feature type="transmembrane region" description="Helical" evidence="1">
    <location>
        <begin position="17"/>
        <end position="41"/>
    </location>
</feature>
<gene>
    <name evidence="2" type="ORF">FD09_GL000259</name>
</gene>
<keyword evidence="1" id="KW-0812">Transmembrane</keyword>
<sequence length="72" mass="8051">MGVADRKSEATKSSKRFVIFILLSVLVITTLPLTPIVCVFIRKSIPGITPVNKHFIDIIWKHDSLSYVGILL</sequence>
<accession>A0A0R1N328</accession>